<proteinExistence type="predicted"/>
<dbReference type="Proteomes" id="UP001590950">
    <property type="component" value="Unassembled WGS sequence"/>
</dbReference>
<comment type="caution">
    <text evidence="2">The sequence shown here is derived from an EMBL/GenBank/DDBJ whole genome shotgun (WGS) entry which is preliminary data.</text>
</comment>
<reference evidence="2 3" key="1">
    <citation type="submission" date="2024-09" db="EMBL/GenBank/DDBJ databases">
        <title>Rethinking Asexuality: The Enigmatic Case of Functional Sexual Genes in Lepraria (Stereocaulaceae).</title>
        <authorList>
            <person name="Doellman M."/>
            <person name="Sun Y."/>
            <person name="Barcenas-Pena A."/>
            <person name="Lumbsch H.T."/>
            <person name="Grewe F."/>
        </authorList>
    </citation>
    <scope>NUCLEOTIDE SEQUENCE [LARGE SCALE GENOMIC DNA]</scope>
    <source>
        <strain evidence="2 3">Mercado 3170</strain>
    </source>
</reference>
<feature type="region of interest" description="Disordered" evidence="1">
    <location>
        <begin position="1"/>
        <end position="38"/>
    </location>
</feature>
<evidence type="ECO:0000313" key="3">
    <source>
        <dbReference type="Proteomes" id="UP001590950"/>
    </source>
</evidence>
<gene>
    <name evidence="2" type="ORF">N7G274_003873</name>
</gene>
<evidence type="ECO:0000313" key="2">
    <source>
        <dbReference type="EMBL" id="KAL2043566.1"/>
    </source>
</evidence>
<organism evidence="2 3">
    <name type="scientific">Stereocaulon virgatum</name>
    <dbReference type="NCBI Taxonomy" id="373712"/>
    <lineage>
        <taxon>Eukaryota</taxon>
        <taxon>Fungi</taxon>
        <taxon>Dikarya</taxon>
        <taxon>Ascomycota</taxon>
        <taxon>Pezizomycotina</taxon>
        <taxon>Lecanoromycetes</taxon>
        <taxon>OSLEUM clade</taxon>
        <taxon>Lecanoromycetidae</taxon>
        <taxon>Lecanorales</taxon>
        <taxon>Lecanorineae</taxon>
        <taxon>Stereocaulaceae</taxon>
        <taxon>Stereocaulon</taxon>
    </lineage>
</organism>
<keyword evidence="3" id="KW-1185">Reference proteome</keyword>
<protein>
    <submittedName>
        <fullName evidence="2">Uncharacterized protein</fullName>
    </submittedName>
</protein>
<sequence>MTASILYQMSTSVHDSQTSTIQRRKLSQQQEDGDQQDDQIARKNECIQANQRILNTHTDSILTLTKIATNAATHEHTQDLKELMLKILKTNLQI</sequence>
<name>A0ABR4AFF0_9LECA</name>
<accession>A0ABR4AFF0</accession>
<feature type="compositionally biased region" description="Polar residues" evidence="1">
    <location>
        <begin position="1"/>
        <end position="21"/>
    </location>
</feature>
<evidence type="ECO:0000256" key="1">
    <source>
        <dbReference type="SAM" id="MobiDB-lite"/>
    </source>
</evidence>
<dbReference type="EMBL" id="JBEFKJ010000011">
    <property type="protein sequence ID" value="KAL2043566.1"/>
    <property type="molecule type" value="Genomic_DNA"/>
</dbReference>